<dbReference type="InterPro" id="IPR040521">
    <property type="entry name" value="KDZ"/>
</dbReference>
<accession>A0A067NSK6</accession>
<protein>
    <recommendedName>
        <fullName evidence="2">CxC1-like cysteine cluster associated with KDZ transposases domain-containing protein</fullName>
    </recommendedName>
</protein>
<name>A0A067NSK6_PLEO1</name>
<feature type="non-terminal residue" evidence="3">
    <location>
        <position position="1"/>
    </location>
</feature>
<dbReference type="PANTHER" id="PTHR33096:SF1">
    <property type="entry name" value="CXC1-LIKE CYSTEINE CLUSTER ASSOCIATED WITH KDZ TRANSPOSASES DOMAIN-CONTAINING PROTEIN"/>
    <property type="match status" value="1"/>
</dbReference>
<evidence type="ECO:0000313" key="4">
    <source>
        <dbReference type="Proteomes" id="UP000027073"/>
    </source>
</evidence>
<reference evidence="4" key="1">
    <citation type="journal article" date="2014" name="Proc. Natl. Acad. Sci. U.S.A.">
        <title>Extensive sampling of basidiomycete genomes demonstrates inadequacy of the white-rot/brown-rot paradigm for wood decay fungi.</title>
        <authorList>
            <person name="Riley R."/>
            <person name="Salamov A.A."/>
            <person name="Brown D.W."/>
            <person name="Nagy L.G."/>
            <person name="Floudas D."/>
            <person name="Held B.W."/>
            <person name="Levasseur A."/>
            <person name="Lombard V."/>
            <person name="Morin E."/>
            <person name="Otillar R."/>
            <person name="Lindquist E.A."/>
            <person name="Sun H."/>
            <person name="LaButti K.M."/>
            <person name="Schmutz J."/>
            <person name="Jabbour D."/>
            <person name="Luo H."/>
            <person name="Baker S.E."/>
            <person name="Pisabarro A.G."/>
            <person name="Walton J.D."/>
            <person name="Blanchette R.A."/>
            <person name="Henrissat B."/>
            <person name="Martin F."/>
            <person name="Cullen D."/>
            <person name="Hibbett D.S."/>
            <person name="Grigoriev I.V."/>
        </authorList>
    </citation>
    <scope>NUCLEOTIDE SEQUENCE [LARGE SCALE GENOMIC DNA]</scope>
    <source>
        <strain evidence="4">PC15</strain>
    </source>
</reference>
<evidence type="ECO:0000313" key="3">
    <source>
        <dbReference type="EMBL" id="KDQ27087.1"/>
    </source>
</evidence>
<dbReference type="Pfam" id="PF18802">
    <property type="entry name" value="CxC1"/>
    <property type="match status" value="1"/>
</dbReference>
<feature type="domain" description="CxC1-like cysteine cluster associated with KDZ transposases" evidence="2">
    <location>
        <begin position="88"/>
        <end position="148"/>
    </location>
</feature>
<sequence>PPDPPTPRGTAPPPPKASGEASSKLYSSWASLLPTLVEPLLEYEHQSIGKPLTSPSSILHGCTNGRNIDCEFRTLNMLCLFPDHFRMLEVQGCKCQTIPQRLVTHGLFPTSPAQPRIAISIDLLNLFHSLFEESCDAVHAMSHALKKYYLLKEPFRRSLGYAMQWHDTLRLLVDKQVQAAVNAMSAISTTVEPHNTSSPPDISSELPNEVLANHGIDQAPSLPARELQIRCPACFGGDKFGVPFSEGGDFHVAVDGNFHHRHRRSAGDSARFHKPEYFLSKEQVDRVGVHIHKARKGKPKEIRPVVPNEAIDQCKQSHDAANDNKAKSNVEQFDDHGISALVCRHGAPLFTTNIDTPGEQQKYAVALIQHLFRRIPDNSTVLVLYDVGCVLNRSMELYDIFPPDITARLEFATSAMHAYAHQWSCQLVYNPRLREGVGLTDGEGVERLWSRLRKLIGITRTSGRSRRIWLVDRQLNSIGSSHREDLGDWLTRRYAFAQKESRANETVVRNSGFTVKELQHDKGTTPLASRLLPELTLTGEKLRTQADQIYDTLNVQNRFPELKQCSLEFVRILLILRDLKVNIRKRAIGSFFEWDKLDQAVGGRQQSIGTKLHQRTRNAITKRRPALLTAINKFNALCGTLERLHDPTWLVPLPKPLPTQLSGLRDAQELMEDVWITPSDSAVPRWLENLDVRNGIWSMQKIHRCTEETVRLHREAENMCLWLTAESAAVRQALTIPRRESFTLKHTPST</sequence>
<dbReference type="EMBL" id="KL198009">
    <property type="protein sequence ID" value="KDQ27087.1"/>
    <property type="molecule type" value="Genomic_DNA"/>
</dbReference>
<dbReference type="InParanoid" id="A0A067NSK6"/>
<dbReference type="Proteomes" id="UP000027073">
    <property type="component" value="Unassembled WGS sequence"/>
</dbReference>
<feature type="compositionally biased region" description="Pro residues" evidence="1">
    <location>
        <begin position="1"/>
        <end position="16"/>
    </location>
</feature>
<dbReference type="AlphaFoldDB" id="A0A067NSK6"/>
<dbReference type="PANTHER" id="PTHR33096">
    <property type="entry name" value="CXC2 DOMAIN-CONTAINING PROTEIN"/>
    <property type="match status" value="1"/>
</dbReference>
<evidence type="ECO:0000256" key="1">
    <source>
        <dbReference type="SAM" id="MobiDB-lite"/>
    </source>
</evidence>
<proteinExistence type="predicted"/>
<dbReference type="HOGENOM" id="CLU_004552_10_1_1"/>
<dbReference type="STRING" id="1137138.A0A067NSK6"/>
<evidence type="ECO:0000259" key="2">
    <source>
        <dbReference type="Pfam" id="PF18802"/>
    </source>
</evidence>
<organism evidence="3 4">
    <name type="scientific">Pleurotus ostreatus (strain PC15)</name>
    <name type="common">Oyster mushroom</name>
    <dbReference type="NCBI Taxonomy" id="1137138"/>
    <lineage>
        <taxon>Eukaryota</taxon>
        <taxon>Fungi</taxon>
        <taxon>Dikarya</taxon>
        <taxon>Basidiomycota</taxon>
        <taxon>Agaricomycotina</taxon>
        <taxon>Agaricomycetes</taxon>
        <taxon>Agaricomycetidae</taxon>
        <taxon>Agaricales</taxon>
        <taxon>Pleurotineae</taxon>
        <taxon>Pleurotaceae</taxon>
        <taxon>Pleurotus</taxon>
    </lineage>
</organism>
<gene>
    <name evidence="3" type="ORF">PLEOSDRAFT_1043045</name>
</gene>
<dbReference type="OrthoDB" id="3253684at2759"/>
<feature type="region of interest" description="Disordered" evidence="1">
    <location>
        <begin position="1"/>
        <end position="22"/>
    </location>
</feature>
<dbReference type="InterPro" id="IPR041320">
    <property type="entry name" value="CxC1"/>
</dbReference>
<dbReference type="VEuPathDB" id="FungiDB:PLEOSDRAFT_1043045"/>
<dbReference type="Pfam" id="PF18758">
    <property type="entry name" value="KDZ"/>
    <property type="match status" value="1"/>
</dbReference>